<organism evidence="1 2">
    <name type="scientific">Botryotinia calthae</name>
    <dbReference type="NCBI Taxonomy" id="38488"/>
    <lineage>
        <taxon>Eukaryota</taxon>
        <taxon>Fungi</taxon>
        <taxon>Dikarya</taxon>
        <taxon>Ascomycota</taxon>
        <taxon>Pezizomycotina</taxon>
        <taxon>Leotiomycetes</taxon>
        <taxon>Helotiales</taxon>
        <taxon>Sclerotiniaceae</taxon>
        <taxon>Botryotinia</taxon>
    </lineage>
</organism>
<dbReference type="AlphaFoldDB" id="A0A4Y8D263"/>
<protein>
    <submittedName>
        <fullName evidence="1">Uncharacterized protein</fullName>
    </submittedName>
</protein>
<name>A0A4Y8D263_9HELO</name>
<dbReference type="OrthoDB" id="48317at2759"/>
<evidence type="ECO:0000313" key="2">
    <source>
        <dbReference type="Proteomes" id="UP000297299"/>
    </source>
</evidence>
<proteinExistence type="predicted"/>
<dbReference type="Proteomes" id="UP000297299">
    <property type="component" value="Unassembled WGS sequence"/>
</dbReference>
<keyword evidence="2" id="KW-1185">Reference proteome</keyword>
<comment type="caution">
    <text evidence="1">The sequence shown here is derived from an EMBL/GenBank/DDBJ whole genome shotgun (WGS) entry which is preliminary data.</text>
</comment>
<gene>
    <name evidence="1" type="ORF">BOTCAL_0155g00150</name>
</gene>
<reference evidence="1 2" key="1">
    <citation type="submission" date="2017-11" db="EMBL/GenBank/DDBJ databases">
        <title>Comparative genomics of Botrytis spp.</title>
        <authorList>
            <person name="Valero-Jimenez C.A."/>
            <person name="Tapia P."/>
            <person name="Veloso J."/>
            <person name="Silva-Moreno E."/>
            <person name="Staats M."/>
            <person name="Valdes J.H."/>
            <person name="Van Kan J.A.L."/>
        </authorList>
    </citation>
    <scope>NUCLEOTIDE SEQUENCE [LARGE SCALE GENOMIC DNA]</scope>
    <source>
        <strain evidence="1 2">MUCL2830</strain>
    </source>
</reference>
<evidence type="ECO:0000313" key="1">
    <source>
        <dbReference type="EMBL" id="TEY63393.1"/>
    </source>
</evidence>
<dbReference type="EMBL" id="PHWZ01000155">
    <property type="protein sequence ID" value="TEY63393.1"/>
    <property type="molecule type" value="Genomic_DNA"/>
</dbReference>
<sequence length="97" mass="10892">MISEIRSFETVHKILESLNVFPKVASVLPYDKPTEKFSPKYVTAFTIIQEPNQHIGEAFWKKFVSEGLENGKLTWIRGPPEGPGYSKEGSFGKESGC</sequence>
<accession>A0A4Y8D263</accession>